<comment type="subcellular location">
    <subcellularLocation>
        <location evidence="1">Endoplasmic reticulum membrane</location>
        <topology evidence="1">Multi-pass membrane protein</topology>
    </subcellularLocation>
</comment>
<evidence type="ECO:0000256" key="5">
    <source>
        <dbReference type="ARBA" id="ARBA00022989"/>
    </source>
</evidence>
<feature type="transmembrane region" description="Helical" evidence="8">
    <location>
        <begin position="176"/>
        <end position="195"/>
    </location>
</feature>
<proteinExistence type="inferred from homology"/>
<reference evidence="9 10" key="1">
    <citation type="journal article" date="2018" name="Nat. Ecol. Evol.">
        <title>Pezizomycetes genomes reveal the molecular basis of ectomycorrhizal truffle lifestyle.</title>
        <authorList>
            <person name="Murat C."/>
            <person name="Payen T."/>
            <person name="Noel B."/>
            <person name="Kuo A."/>
            <person name="Morin E."/>
            <person name="Chen J."/>
            <person name="Kohler A."/>
            <person name="Krizsan K."/>
            <person name="Balestrini R."/>
            <person name="Da Silva C."/>
            <person name="Montanini B."/>
            <person name="Hainaut M."/>
            <person name="Levati E."/>
            <person name="Barry K.W."/>
            <person name="Belfiori B."/>
            <person name="Cichocki N."/>
            <person name="Clum A."/>
            <person name="Dockter R.B."/>
            <person name="Fauchery L."/>
            <person name="Guy J."/>
            <person name="Iotti M."/>
            <person name="Le Tacon F."/>
            <person name="Lindquist E.A."/>
            <person name="Lipzen A."/>
            <person name="Malagnac F."/>
            <person name="Mello A."/>
            <person name="Molinier V."/>
            <person name="Miyauchi S."/>
            <person name="Poulain J."/>
            <person name="Riccioni C."/>
            <person name="Rubini A."/>
            <person name="Sitrit Y."/>
            <person name="Splivallo R."/>
            <person name="Traeger S."/>
            <person name="Wang M."/>
            <person name="Zifcakova L."/>
            <person name="Wipf D."/>
            <person name="Zambonelli A."/>
            <person name="Paolocci F."/>
            <person name="Nowrousian M."/>
            <person name="Ottonello S."/>
            <person name="Baldrian P."/>
            <person name="Spatafora J.W."/>
            <person name="Henrissat B."/>
            <person name="Nagy L.G."/>
            <person name="Aury J.M."/>
            <person name="Wincker P."/>
            <person name="Grigoriev I.V."/>
            <person name="Bonfante P."/>
            <person name="Martin F.M."/>
        </authorList>
    </citation>
    <scope>NUCLEOTIDE SEQUENCE [LARGE SCALE GENOMIC DNA]</scope>
    <source>
        <strain evidence="9 10">ATCC MYA-4762</strain>
    </source>
</reference>
<dbReference type="STRING" id="1051890.A0A3N4LWX4"/>
<dbReference type="OrthoDB" id="205546at2759"/>
<evidence type="ECO:0000256" key="4">
    <source>
        <dbReference type="ARBA" id="ARBA00022824"/>
    </source>
</evidence>
<feature type="transmembrane region" description="Helical" evidence="8">
    <location>
        <begin position="323"/>
        <end position="343"/>
    </location>
</feature>
<feature type="transmembrane region" description="Helical" evidence="8">
    <location>
        <begin position="242"/>
        <end position="261"/>
    </location>
</feature>
<sequence>MSSPTSDSIPIYRPKPRRPFDLTPLTSPSPTPEHKHDFPAWENGGPQSPTTANGATTPNEFTKRTKSVLNLTASTLFGIYSNTYSDGTEPPTPSSFFMSRTNSQVNVCDTTSNGNGNGPSRRQRRRGKPTSIPQLILRLSAMLIFGIGYGVIVMHLHNTRTFTPAWWEEIGGYNVGFLLLWGLVGVALGSLLPWIDYFLGESEGSSADGEGEGPMVDWMQVVRSIGAFLGIAYAIRKLPWQSTLQISLTLTLVNPVLWYLVDRTRAGFVLSAFVGVAGTMILSKISPDVIQAPETYTGRLTRGAAISGQSEEMLMGYISYETVGVGAWMWSVLFCSCVCFGNIGRKLAFREKDL</sequence>
<dbReference type="PANTHER" id="PTHR15301">
    <property type="entry name" value="INSULIN-INDUCED GENE 1"/>
    <property type="match status" value="1"/>
</dbReference>
<dbReference type="Proteomes" id="UP000267821">
    <property type="component" value="Unassembled WGS sequence"/>
</dbReference>
<dbReference type="PANTHER" id="PTHR15301:SF3">
    <property type="entry name" value="PROTEIN NSG1-RELATED"/>
    <property type="match status" value="1"/>
</dbReference>
<dbReference type="GO" id="GO:0005789">
    <property type="term" value="C:endoplasmic reticulum membrane"/>
    <property type="evidence" value="ECO:0007669"/>
    <property type="project" value="UniProtKB-SubCell"/>
</dbReference>
<evidence type="ECO:0000256" key="8">
    <source>
        <dbReference type="SAM" id="Phobius"/>
    </source>
</evidence>
<evidence type="ECO:0000256" key="7">
    <source>
        <dbReference type="SAM" id="MobiDB-lite"/>
    </source>
</evidence>
<evidence type="ECO:0000313" key="10">
    <source>
        <dbReference type="Proteomes" id="UP000267821"/>
    </source>
</evidence>
<protein>
    <recommendedName>
        <fullName evidence="11">INSIG-domain-containing protein</fullName>
    </recommendedName>
</protein>
<evidence type="ECO:0000256" key="3">
    <source>
        <dbReference type="ARBA" id="ARBA00022692"/>
    </source>
</evidence>
<dbReference type="GO" id="GO:0016126">
    <property type="term" value="P:sterol biosynthetic process"/>
    <property type="evidence" value="ECO:0007669"/>
    <property type="project" value="TreeGrafter"/>
</dbReference>
<feature type="compositionally biased region" description="Polar residues" evidence="7">
    <location>
        <begin position="45"/>
        <end position="60"/>
    </location>
</feature>
<keyword evidence="6 8" id="KW-0472">Membrane</keyword>
<accession>A0A3N4LWX4</accession>
<evidence type="ECO:0000256" key="6">
    <source>
        <dbReference type="ARBA" id="ARBA00023136"/>
    </source>
</evidence>
<name>A0A3N4LWX4_9PEZI</name>
<feature type="compositionally biased region" description="Polar residues" evidence="7">
    <location>
        <begin position="107"/>
        <end position="120"/>
    </location>
</feature>
<keyword evidence="10" id="KW-1185">Reference proteome</keyword>
<evidence type="ECO:0008006" key="11">
    <source>
        <dbReference type="Google" id="ProtNLM"/>
    </source>
</evidence>
<dbReference type="InParanoid" id="A0A3N4LWX4"/>
<evidence type="ECO:0000256" key="1">
    <source>
        <dbReference type="ARBA" id="ARBA00004477"/>
    </source>
</evidence>
<feature type="transmembrane region" description="Helical" evidence="8">
    <location>
        <begin position="268"/>
        <end position="286"/>
    </location>
</feature>
<feature type="region of interest" description="Disordered" evidence="7">
    <location>
        <begin position="1"/>
        <end position="60"/>
    </location>
</feature>
<keyword evidence="3 8" id="KW-0812">Transmembrane</keyword>
<organism evidence="9 10">
    <name type="scientific">Terfezia boudieri ATCC MYA-4762</name>
    <dbReference type="NCBI Taxonomy" id="1051890"/>
    <lineage>
        <taxon>Eukaryota</taxon>
        <taxon>Fungi</taxon>
        <taxon>Dikarya</taxon>
        <taxon>Ascomycota</taxon>
        <taxon>Pezizomycotina</taxon>
        <taxon>Pezizomycetes</taxon>
        <taxon>Pezizales</taxon>
        <taxon>Pezizaceae</taxon>
        <taxon>Terfezia</taxon>
    </lineage>
</organism>
<dbReference type="EMBL" id="ML121531">
    <property type="protein sequence ID" value="RPB27393.1"/>
    <property type="molecule type" value="Genomic_DNA"/>
</dbReference>
<evidence type="ECO:0000256" key="2">
    <source>
        <dbReference type="ARBA" id="ARBA00007475"/>
    </source>
</evidence>
<evidence type="ECO:0000313" key="9">
    <source>
        <dbReference type="EMBL" id="RPB27393.1"/>
    </source>
</evidence>
<dbReference type="Pfam" id="PF07281">
    <property type="entry name" value="INSIG"/>
    <property type="match status" value="1"/>
</dbReference>
<keyword evidence="5 8" id="KW-1133">Transmembrane helix</keyword>
<gene>
    <name evidence="9" type="ORF">L211DRAFT_819294</name>
</gene>
<comment type="similarity">
    <text evidence="2">Belongs to the INSIG family.</text>
</comment>
<dbReference type="AlphaFoldDB" id="A0A3N4LWX4"/>
<keyword evidence="4" id="KW-0256">Endoplasmic reticulum</keyword>
<feature type="region of interest" description="Disordered" evidence="7">
    <location>
        <begin position="107"/>
        <end position="128"/>
    </location>
</feature>
<feature type="transmembrane region" description="Helical" evidence="8">
    <location>
        <begin position="135"/>
        <end position="156"/>
    </location>
</feature>
<dbReference type="InterPro" id="IPR025929">
    <property type="entry name" value="INSIG_fam"/>
</dbReference>